<evidence type="ECO:0000259" key="2">
    <source>
        <dbReference type="PROSITE" id="PS50110"/>
    </source>
</evidence>
<dbReference type="CDD" id="cd01949">
    <property type="entry name" value="GGDEF"/>
    <property type="match status" value="1"/>
</dbReference>
<dbReference type="Gene3D" id="3.40.50.2300">
    <property type="match status" value="1"/>
</dbReference>
<dbReference type="Pfam" id="PF00990">
    <property type="entry name" value="GGDEF"/>
    <property type="match status" value="1"/>
</dbReference>
<evidence type="ECO:0000256" key="1">
    <source>
        <dbReference type="PROSITE-ProRule" id="PRU00169"/>
    </source>
</evidence>
<reference evidence="4 5" key="1">
    <citation type="submission" date="2024-09" db="EMBL/GenBank/DDBJ databases">
        <title>Laminarin stimulates single cell rates of sulfate reduction while oxygen inhibits transcriptomic activity in coastal marine sediment.</title>
        <authorList>
            <person name="Lindsay M."/>
            <person name="Orcutt B."/>
            <person name="Emerson D."/>
            <person name="Stepanauskas R."/>
            <person name="D'Angelo T."/>
        </authorList>
    </citation>
    <scope>NUCLEOTIDE SEQUENCE [LARGE SCALE GENOMIC DNA]</scope>
    <source>
        <strain evidence="4">SAG AM-311-K15</strain>
    </source>
</reference>
<dbReference type="Pfam" id="PF00072">
    <property type="entry name" value="Response_reg"/>
    <property type="match status" value="1"/>
</dbReference>
<dbReference type="SUPFAM" id="SSF55073">
    <property type="entry name" value="Nucleotide cyclase"/>
    <property type="match status" value="1"/>
</dbReference>
<proteinExistence type="predicted"/>
<dbReference type="InterPro" id="IPR011006">
    <property type="entry name" value="CheY-like_superfamily"/>
</dbReference>
<dbReference type="PANTHER" id="PTHR45138">
    <property type="entry name" value="REGULATORY COMPONENTS OF SENSORY TRANSDUCTION SYSTEM"/>
    <property type="match status" value="1"/>
</dbReference>
<name>A0ABV6Z1V5_UNCC1</name>
<dbReference type="InterPro" id="IPR043128">
    <property type="entry name" value="Rev_trsase/Diguanyl_cyclase"/>
</dbReference>
<dbReference type="PROSITE" id="PS50887">
    <property type="entry name" value="GGDEF"/>
    <property type="match status" value="1"/>
</dbReference>
<accession>A0ABV6Z1V5</accession>
<dbReference type="InterPro" id="IPR001789">
    <property type="entry name" value="Sig_transdc_resp-reg_receiver"/>
</dbReference>
<evidence type="ECO:0000313" key="5">
    <source>
        <dbReference type="Proteomes" id="UP001594351"/>
    </source>
</evidence>
<comment type="caution">
    <text evidence="4">The sequence shown here is derived from an EMBL/GenBank/DDBJ whole genome shotgun (WGS) entry which is preliminary data.</text>
</comment>
<dbReference type="SUPFAM" id="SSF52172">
    <property type="entry name" value="CheY-like"/>
    <property type="match status" value="1"/>
</dbReference>
<keyword evidence="5" id="KW-1185">Reference proteome</keyword>
<dbReference type="Gene3D" id="3.30.70.270">
    <property type="match status" value="1"/>
</dbReference>
<dbReference type="EMBL" id="JBHPBY010000311">
    <property type="protein sequence ID" value="MFC1852426.1"/>
    <property type="molecule type" value="Genomic_DNA"/>
</dbReference>
<feature type="domain" description="Response regulatory" evidence="2">
    <location>
        <begin position="9"/>
        <end position="125"/>
    </location>
</feature>
<keyword evidence="4" id="KW-0548">Nucleotidyltransferase</keyword>
<dbReference type="InterPro" id="IPR050469">
    <property type="entry name" value="Diguanylate_Cyclase"/>
</dbReference>
<dbReference type="SMART" id="SM00267">
    <property type="entry name" value="GGDEF"/>
    <property type="match status" value="1"/>
</dbReference>
<dbReference type="PANTHER" id="PTHR45138:SF9">
    <property type="entry name" value="DIGUANYLATE CYCLASE DGCM-RELATED"/>
    <property type="match status" value="1"/>
</dbReference>
<sequence length="294" mass="33947">MSPGNDDVRILVVEDDKDTLTILTSFLQKNNYTVYTALNGRDALYLLEEIIPDLIVCDIMMPKMDGFEFRNLIWNDPELQLVPFIYLSALSAPEDRFKGYELHADDYMVKPFDFEDLLIRIKAKLEKYQLYKNFVRYDALTRIFSRRFIMTLLNKELERVKRLERLVSISMIDIDNFKSINDLYGHPAGDAVLNDIAKVIQSTLRQYDFIGRYGGEEFLIVMPELNKRDAATAIDRIRVNLSKQKITTYNLSVTFSAGVAAAPEDGTEMKSLIYKADKALYSAKKLGKNRVELY</sequence>
<organism evidence="4 5">
    <name type="scientific">candidate division CSSED10-310 bacterium</name>
    <dbReference type="NCBI Taxonomy" id="2855610"/>
    <lineage>
        <taxon>Bacteria</taxon>
        <taxon>Bacteria division CSSED10-310</taxon>
    </lineage>
</organism>
<dbReference type="PROSITE" id="PS50110">
    <property type="entry name" value="RESPONSE_REGULATORY"/>
    <property type="match status" value="1"/>
</dbReference>
<feature type="domain" description="GGDEF" evidence="3">
    <location>
        <begin position="165"/>
        <end position="294"/>
    </location>
</feature>
<protein>
    <submittedName>
        <fullName evidence="4">Diguanylate cyclase</fullName>
        <ecNumber evidence="4">2.7.7.65</ecNumber>
    </submittedName>
</protein>
<keyword evidence="4" id="KW-0808">Transferase</keyword>
<keyword evidence="1" id="KW-0597">Phosphoprotein</keyword>
<dbReference type="SMART" id="SM00448">
    <property type="entry name" value="REC"/>
    <property type="match status" value="1"/>
</dbReference>
<dbReference type="EC" id="2.7.7.65" evidence="4"/>
<gene>
    <name evidence="4" type="ORF">ACFL27_19685</name>
</gene>
<feature type="modified residue" description="4-aspartylphosphate" evidence="1">
    <location>
        <position position="58"/>
    </location>
</feature>
<dbReference type="InterPro" id="IPR000160">
    <property type="entry name" value="GGDEF_dom"/>
</dbReference>
<dbReference type="GO" id="GO:0052621">
    <property type="term" value="F:diguanylate cyclase activity"/>
    <property type="evidence" value="ECO:0007669"/>
    <property type="project" value="UniProtKB-EC"/>
</dbReference>
<evidence type="ECO:0000259" key="3">
    <source>
        <dbReference type="PROSITE" id="PS50887"/>
    </source>
</evidence>
<dbReference type="NCBIfam" id="TIGR00254">
    <property type="entry name" value="GGDEF"/>
    <property type="match status" value="1"/>
</dbReference>
<evidence type="ECO:0000313" key="4">
    <source>
        <dbReference type="EMBL" id="MFC1852426.1"/>
    </source>
</evidence>
<dbReference type="InterPro" id="IPR029787">
    <property type="entry name" value="Nucleotide_cyclase"/>
</dbReference>
<dbReference type="Proteomes" id="UP001594351">
    <property type="component" value="Unassembled WGS sequence"/>
</dbReference>